<dbReference type="AlphaFoldDB" id="A0A7R9PIM4"/>
<reference evidence="1" key="1">
    <citation type="submission" date="2020-11" db="EMBL/GenBank/DDBJ databases">
        <authorList>
            <person name="Tran Van P."/>
        </authorList>
    </citation>
    <scope>NUCLEOTIDE SEQUENCE</scope>
</reference>
<gene>
    <name evidence="1" type="ORF">TGEB3V08_LOCUS2458</name>
</gene>
<protein>
    <submittedName>
        <fullName evidence="1">Uncharacterized protein</fullName>
    </submittedName>
</protein>
<name>A0A7R9PIM4_TIMGE</name>
<proteinExistence type="predicted"/>
<organism evidence="1">
    <name type="scientific">Timema genevievae</name>
    <name type="common">Walking stick</name>
    <dbReference type="NCBI Taxonomy" id="629358"/>
    <lineage>
        <taxon>Eukaryota</taxon>
        <taxon>Metazoa</taxon>
        <taxon>Ecdysozoa</taxon>
        <taxon>Arthropoda</taxon>
        <taxon>Hexapoda</taxon>
        <taxon>Insecta</taxon>
        <taxon>Pterygota</taxon>
        <taxon>Neoptera</taxon>
        <taxon>Polyneoptera</taxon>
        <taxon>Phasmatodea</taxon>
        <taxon>Timematodea</taxon>
        <taxon>Timematoidea</taxon>
        <taxon>Timematidae</taxon>
        <taxon>Timema</taxon>
    </lineage>
</organism>
<evidence type="ECO:0000313" key="1">
    <source>
        <dbReference type="EMBL" id="CAD7588388.1"/>
    </source>
</evidence>
<sequence length="78" mass="8899">MKGAQTKCGYGRVRTSTIHLIILPYQSISVINIIKEKEGIKLKKRTHKIKGLIQKYETLDILAIPFNIISGIDDIYQK</sequence>
<dbReference type="EMBL" id="OE839729">
    <property type="protein sequence ID" value="CAD7588388.1"/>
    <property type="molecule type" value="Genomic_DNA"/>
</dbReference>
<accession>A0A7R9PIM4</accession>